<keyword evidence="2" id="KW-0863">Zinc-finger</keyword>
<evidence type="ECO:0000313" key="6">
    <source>
        <dbReference type="Proteomes" id="UP000316612"/>
    </source>
</evidence>
<dbReference type="InterPro" id="IPR037274">
    <property type="entry name" value="Znf_CHY_sf"/>
</dbReference>
<organism evidence="5 6">
    <name type="scientific">Glutamicibacter uratoxydans</name>
    <name type="common">Arthrobacter uratoxydans</name>
    <dbReference type="NCBI Taxonomy" id="43667"/>
    <lineage>
        <taxon>Bacteria</taxon>
        <taxon>Bacillati</taxon>
        <taxon>Actinomycetota</taxon>
        <taxon>Actinomycetes</taxon>
        <taxon>Micrococcales</taxon>
        <taxon>Micrococcaceae</taxon>
        <taxon>Glutamicibacter</taxon>
    </lineage>
</organism>
<dbReference type="RefSeq" id="WP_246055538.1">
    <property type="nucleotide sequence ID" value="NZ_BAAAJL010000003.1"/>
</dbReference>
<dbReference type="GO" id="GO:0045041">
    <property type="term" value="P:protein import into mitochondrial intermembrane space"/>
    <property type="evidence" value="ECO:0007669"/>
    <property type="project" value="TreeGrafter"/>
</dbReference>
<dbReference type="SUPFAM" id="SSF161219">
    <property type="entry name" value="CHY zinc finger-like"/>
    <property type="match status" value="1"/>
</dbReference>
<proteinExistence type="predicted"/>
<dbReference type="GO" id="GO:0008270">
    <property type="term" value="F:zinc ion binding"/>
    <property type="evidence" value="ECO:0007669"/>
    <property type="project" value="UniProtKB-KW"/>
</dbReference>
<gene>
    <name evidence="5" type="ORF">AUR04nite_27920</name>
</gene>
<dbReference type="PANTHER" id="PTHR28082">
    <property type="entry name" value="ZINC FINGER PROTEIN"/>
    <property type="match status" value="1"/>
</dbReference>
<dbReference type="Pfam" id="PF05495">
    <property type="entry name" value="zf-CHY"/>
    <property type="match status" value="1"/>
</dbReference>
<protein>
    <recommendedName>
        <fullName evidence="4">CHY-type domain-containing protein</fullName>
    </recommendedName>
</protein>
<reference evidence="5 6" key="1">
    <citation type="submission" date="2019-06" db="EMBL/GenBank/DDBJ databases">
        <title>Whole genome shotgun sequence of Glutamicibacter uratoxydans NBRC 15515.</title>
        <authorList>
            <person name="Hosoyama A."/>
            <person name="Uohara A."/>
            <person name="Ohji S."/>
            <person name="Ichikawa N."/>
        </authorList>
    </citation>
    <scope>NUCLEOTIDE SEQUENCE [LARGE SCALE GENOMIC DNA]</scope>
    <source>
        <strain evidence="5 6">NBRC 15515</strain>
    </source>
</reference>
<name>A0A4Y4DUY9_GLUUR</name>
<accession>A0A4Y4DUY9</accession>
<evidence type="ECO:0000259" key="4">
    <source>
        <dbReference type="PROSITE" id="PS51266"/>
    </source>
</evidence>
<keyword evidence="1" id="KW-0479">Metal-binding</keyword>
<evidence type="ECO:0000313" key="5">
    <source>
        <dbReference type="EMBL" id="GED07260.1"/>
    </source>
</evidence>
<dbReference type="AlphaFoldDB" id="A0A4Y4DUY9"/>
<dbReference type="PROSITE" id="PS51266">
    <property type="entry name" value="ZF_CHY"/>
    <property type="match status" value="1"/>
</dbReference>
<dbReference type="EMBL" id="BJNY01000017">
    <property type="protein sequence ID" value="GED07260.1"/>
    <property type="molecule type" value="Genomic_DNA"/>
</dbReference>
<dbReference type="InterPro" id="IPR052604">
    <property type="entry name" value="Mito_Tim_assembly_helper"/>
</dbReference>
<evidence type="ECO:0000256" key="1">
    <source>
        <dbReference type="ARBA" id="ARBA00022723"/>
    </source>
</evidence>
<keyword evidence="3" id="KW-0862">Zinc</keyword>
<feature type="domain" description="CHY-type" evidence="4">
    <location>
        <begin position="22"/>
        <end position="102"/>
    </location>
</feature>
<dbReference type="Proteomes" id="UP000316612">
    <property type="component" value="Unassembled WGS sequence"/>
</dbReference>
<dbReference type="PIRSF" id="PIRSF017292">
    <property type="entry name" value="UCP017292_Znf_CHY"/>
    <property type="match status" value="1"/>
</dbReference>
<dbReference type="InterPro" id="IPR008913">
    <property type="entry name" value="Znf_CHY"/>
</dbReference>
<evidence type="ECO:0000256" key="3">
    <source>
        <dbReference type="ARBA" id="ARBA00022833"/>
    </source>
</evidence>
<keyword evidence="6" id="KW-1185">Reference proteome</keyword>
<evidence type="ECO:0000256" key="2">
    <source>
        <dbReference type="ARBA" id="ARBA00022771"/>
    </source>
</evidence>
<sequence>MADSAANVQYIKVFGVGVYGVEVDSQTRCRHYRQLIDVIAIKCSCCERYYPCFQCHQELTGRAPQVWPAAPDAEPAVLCGVCGHQLRASDYLQAHNCPKCQALFNPGCKAHKELYFEV</sequence>
<comment type="caution">
    <text evidence="5">The sequence shown here is derived from an EMBL/GenBank/DDBJ whole genome shotgun (WGS) entry which is preliminary data.</text>
</comment>
<dbReference type="InterPro" id="IPR016694">
    <property type="entry name" value="UCP017292"/>
</dbReference>
<dbReference type="PANTHER" id="PTHR28082:SF1">
    <property type="entry name" value="HELPER OF TIM PROTEIN 13"/>
    <property type="match status" value="1"/>
</dbReference>